<dbReference type="Gramene" id="OB05G25090.1">
    <property type="protein sequence ID" value="OB05G25090.1"/>
    <property type="gene ID" value="OB05G25090"/>
</dbReference>
<dbReference type="Proteomes" id="UP000006038">
    <property type="component" value="Chromosome 5"/>
</dbReference>
<reference evidence="1" key="2">
    <citation type="submission" date="2013-04" db="UniProtKB">
        <authorList>
            <consortium name="EnsemblPlants"/>
        </authorList>
    </citation>
    <scope>IDENTIFICATION</scope>
</reference>
<evidence type="ECO:0000313" key="1">
    <source>
        <dbReference type="EnsemblPlants" id="OB05G25090.1"/>
    </source>
</evidence>
<dbReference type="EnsemblPlants" id="OB05G25090.1">
    <property type="protein sequence ID" value="OB05G25090.1"/>
    <property type="gene ID" value="OB05G25090"/>
</dbReference>
<protein>
    <submittedName>
        <fullName evidence="1">Uncharacterized protein</fullName>
    </submittedName>
</protein>
<keyword evidence="2" id="KW-1185">Reference proteome</keyword>
<reference evidence="1" key="1">
    <citation type="journal article" date="2013" name="Nat. Commun.">
        <title>Whole-genome sequencing of Oryza brachyantha reveals mechanisms underlying Oryza genome evolution.</title>
        <authorList>
            <person name="Chen J."/>
            <person name="Huang Q."/>
            <person name="Gao D."/>
            <person name="Wang J."/>
            <person name="Lang Y."/>
            <person name="Liu T."/>
            <person name="Li B."/>
            <person name="Bai Z."/>
            <person name="Luis Goicoechea J."/>
            <person name="Liang C."/>
            <person name="Chen C."/>
            <person name="Zhang W."/>
            <person name="Sun S."/>
            <person name="Liao Y."/>
            <person name="Zhang X."/>
            <person name="Yang L."/>
            <person name="Song C."/>
            <person name="Wang M."/>
            <person name="Shi J."/>
            <person name="Liu G."/>
            <person name="Liu J."/>
            <person name="Zhou H."/>
            <person name="Zhou W."/>
            <person name="Yu Q."/>
            <person name="An N."/>
            <person name="Chen Y."/>
            <person name="Cai Q."/>
            <person name="Wang B."/>
            <person name="Liu B."/>
            <person name="Min J."/>
            <person name="Huang Y."/>
            <person name="Wu H."/>
            <person name="Li Z."/>
            <person name="Zhang Y."/>
            <person name="Yin Y."/>
            <person name="Song W."/>
            <person name="Jiang J."/>
            <person name="Jackson S.A."/>
            <person name="Wing R.A."/>
            <person name="Wang J."/>
            <person name="Chen M."/>
        </authorList>
    </citation>
    <scope>NUCLEOTIDE SEQUENCE [LARGE SCALE GENOMIC DNA]</scope>
    <source>
        <strain evidence="1">cv. IRGC 101232</strain>
    </source>
</reference>
<evidence type="ECO:0000313" key="2">
    <source>
        <dbReference type="Proteomes" id="UP000006038"/>
    </source>
</evidence>
<organism evidence="1">
    <name type="scientific">Oryza brachyantha</name>
    <name type="common">malo sina</name>
    <dbReference type="NCBI Taxonomy" id="4533"/>
    <lineage>
        <taxon>Eukaryota</taxon>
        <taxon>Viridiplantae</taxon>
        <taxon>Streptophyta</taxon>
        <taxon>Embryophyta</taxon>
        <taxon>Tracheophyta</taxon>
        <taxon>Spermatophyta</taxon>
        <taxon>Magnoliopsida</taxon>
        <taxon>Liliopsida</taxon>
        <taxon>Poales</taxon>
        <taxon>Poaceae</taxon>
        <taxon>BOP clade</taxon>
        <taxon>Oryzoideae</taxon>
        <taxon>Oryzeae</taxon>
        <taxon>Oryzinae</taxon>
        <taxon>Oryza</taxon>
    </lineage>
</organism>
<proteinExistence type="predicted"/>
<name>J3M7D5_ORYBR</name>
<accession>J3M7D5</accession>
<dbReference type="AlphaFoldDB" id="J3M7D5"/>
<dbReference type="HOGENOM" id="CLU_2201031_0_0_1"/>
<sequence>MSTKPSRSPLEDGVLSTALAFMDATCVSSNGEAVKCLMGDGEVVLEEAMDGPMFASSAPMEKFARDTTMDLVSPVAGVAKASILDLAVGDQMLEASANVQVVSAPKVM</sequence>